<keyword evidence="2" id="KW-0378">Hydrolase</keyword>
<protein>
    <recommendedName>
        <fullName evidence="2">Lipid II isoglutaminyl synthase (glutamine-hydrolyzing) subunit GatD</fullName>
        <ecNumber evidence="2">6.3.5.13</ecNumber>
    </recommendedName>
    <alternativeName>
        <fullName evidence="2">Lipid II isoglutaminyl synthase glutaminase subunit</fullName>
        <ecNumber evidence="2">3.5.1.2</ecNumber>
    </alternativeName>
</protein>
<name>A0ABW9MCP3_9FIRM</name>
<sequence length="221" mass="25205">MCHLYGNLLNTYGDVGNLMAFEYELKKLGIQTERKIVSIGNDFKESDYDFVFFGGGQDYEQSIVKNDLIKKKDEIVKYIENNGLFLAICGGYQLLGKYYNDAYGNKIDGLSIFDHYTVNQDSKNRFTGQIKIQVESFDEICLGFENHGGRTFLSDKQNAFGKVLEGNGNNGEDNSEGFIYKNTIGTYLHGPILARNENLCKKIIEKIFKENNYDVRIKTKN</sequence>
<comment type="caution">
    <text evidence="4">The sequence shown here is derived from an EMBL/GenBank/DDBJ whole genome shotgun (WGS) entry which is preliminary data.</text>
</comment>
<evidence type="ECO:0000256" key="1">
    <source>
        <dbReference type="ARBA" id="ARBA00022962"/>
    </source>
</evidence>
<dbReference type="RefSeq" id="WP_410035597.1">
    <property type="nucleotide sequence ID" value="NZ_JBGMEF010000018.1"/>
</dbReference>
<dbReference type="InterPro" id="IPR043702">
    <property type="entry name" value="Lipid_II_synth_GatD"/>
</dbReference>
<dbReference type="EC" id="6.3.5.13" evidence="2"/>
<dbReference type="InterPro" id="IPR033949">
    <property type="entry name" value="CobQ_GATase1"/>
</dbReference>
<keyword evidence="2" id="KW-0961">Cell wall biogenesis/degradation</keyword>
<dbReference type="SUPFAM" id="SSF52317">
    <property type="entry name" value="Class I glutamine amidotransferase-like"/>
    <property type="match status" value="1"/>
</dbReference>
<dbReference type="PANTHER" id="PTHR21343">
    <property type="entry name" value="DETHIOBIOTIN SYNTHETASE"/>
    <property type="match status" value="1"/>
</dbReference>
<reference evidence="4 5" key="1">
    <citation type="journal article" date="2025" name="Anaerobe">
        <title>Description of Anaerococcus kampingiae sp. nov., Anaerococcus groningensis sp. nov., Anaerococcus martiniensis sp. nov., and Anaerococcus cruorum sp. nov., isolated from human clinical specimens.</title>
        <authorList>
            <person name="Boiten K.E."/>
            <person name="Meijer J."/>
            <person name="van Wezel E.M."/>
            <person name="Veloo A.C.M."/>
        </authorList>
    </citation>
    <scope>NUCLEOTIDE SEQUENCE [LARGE SCALE GENOMIC DNA]</scope>
    <source>
        <strain evidence="4 5">ENR0874</strain>
    </source>
</reference>
<comment type="pathway">
    <text evidence="2">Cell wall biogenesis; peptidoglycan biosynthesis.</text>
</comment>
<feature type="active site" evidence="2">
    <location>
        <position position="189"/>
    </location>
</feature>
<accession>A0ABW9MCP3</accession>
<comment type="catalytic activity">
    <reaction evidence="2">
        <text>L-glutamine + H2O = L-glutamate + NH4(+)</text>
        <dbReference type="Rhea" id="RHEA:15889"/>
        <dbReference type="ChEBI" id="CHEBI:15377"/>
        <dbReference type="ChEBI" id="CHEBI:28938"/>
        <dbReference type="ChEBI" id="CHEBI:29985"/>
        <dbReference type="ChEBI" id="CHEBI:58359"/>
        <dbReference type="EC" id="3.5.1.2"/>
    </reaction>
</comment>
<evidence type="ECO:0000313" key="4">
    <source>
        <dbReference type="EMBL" id="MFO3667085.1"/>
    </source>
</evidence>
<dbReference type="CDD" id="cd01750">
    <property type="entry name" value="GATase1_CobQ"/>
    <property type="match status" value="1"/>
</dbReference>
<gene>
    <name evidence="2" type="primary">gatD</name>
    <name evidence="4" type="ORF">ACCQ42_04800</name>
</gene>
<proteinExistence type="inferred from homology"/>
<dbReference type="PROSITE" id="PS51274">
    <property type="entry name" value="GATASE_COBBQ"/>
    <property type="match status" value="1"/>
</dbReference>
<dbReference type="Proteomes" id="UP001637994">
    <property type="component" value="Unassembled WGS sequence"/>
</dbReference>
<dbReference type="Gene3D" id="3.40.50.880">
    <property type="match status" value="1"/>
</dbReference>
<dbReference type="PANTHER" id="PTHR21343:SF9">
    <property type="entry name" value="LIPID II ISOGLUTAMINYL SYNTHASE (GLUTAMINE-HYDROLYZING) SUBUNIT GATD"/>
    <property type="match status" value="1"/>
</dbReference>
<keyword evidence="2" id="KW-0573">Peptidoglycan synthesis</keyword>
<dbReference type="InterPro" id="IPR011698">
    <property type="entry name" value="GATase_3"/>
</dbReference>
<keyword evidence="5" id="KW-1185">Reference proteome</keyword>
<feature type="binding site" evidence="2">
    <location>
        <position position="125"/>
    </location>
    <ligand>
        <name>substrate</name>
    </ligand>
</feature>
<dbReference type="InterPro" id="IPR029062">
    <property type="entry name" value="Class_I_gatase-like"/>
</dbReference>
<comment type="subunit">
    <text evidence="2">Forms a heterodimer with MurT.</text>
</comment>
<feature type="domain" description="CobB/CobQ-like glutamine amidotransferase" evidence="3">
    <location>
        <begin position="2"/>
        <end position="196"/>
    </location>
</feature>
<evidence type="ECO:0000313" key="5">
    <source>
        <dbReference type="Proteomes" id="UP001637994"/>
    </source>
</evidence>
<keyword evidence="2" id="KW-0436">Ligase</keyword>
<comment type="function">
    <text evidence="2">The lipid II isoglutaminyl synthase complex catalyzes the formation of alpha-D-isoglutamine in the cell wall lipid II stem peptide. The GatD subunit catalyzes the hydrolysis of glutamine to glutamate and ammonia. The resulting ammonia molecule is channeled to the active site of MurT.</text>
</comment>
<comment type="similarity">
    <text evidence="2">Belongs to the CobB/CobQ family. GatD subfamily.</text>
</comment>
<evidence type="ECO:0000256" key="2">
    <source>
        <dbReference type="HAMAP-Rule" id="MF_02213"/>
    </source>
</evidence>
<feature type="active site" description="Nucleophile" evidence="2">
    <location>
        <position position="89"/>
    </location>
</feature>
<dbReference type="Pfam" id="PF07685">
    <property type="entry name" value="GATase_3"/>
    <property type="match status" value="1"/>
</dbReference>
<keyword evidence="2" id="KW-0133">Cell shape</keyword>
<dbReference type="HAMAP" id="MF_02213">
    <property type="entry name" value="Lipid_II_synth_GatD"/>
    <property type="match status" value="1"/>
</dbReference>
<dbReference type="EC" id="3.5.1.2" evidence="2"/>
<keyword evidence="1 2" id="KW-0315">Glutamine amidotransferase</keyword>
<comment type="catalytic activity">
    <reaction evidence="2">
        <text>beta-D-GlcNAc-(1-&gt;4)-Mur2Ac(oyl-L-Ala-gamma-D-Glu-L-Lys-D-Ala-D-Ala)-di-trans,octa-cis-undecaprenyl diphosphate + L-glutamine + ATP + H2O = beta-D-GlcNAc-(1-&gt;4)-Mur2Ac(oyl-L-Ala-D-isoglutaminyl-L-Lys-D-Ala-D-Ala)-di-trans,octa-cis-undecaprenyl diphosphate + L-glutamate + ADP + phosphate + H(+)</text>
        <dbReference type="Rhea" id="RHEA:57928"/>
        <dbReference type="ChEBI" id="CHEBI:15377"/>
        <dbReference type="ChEBI" id="CHEBI:15378"/>
        <dbReference type="ChEBI" id="CHEBI:29985"/>
        <dbReference type="ChEBI" id="CHEBI:30616"/>
        <dbReference type="ChEBI" id="CHEBI:43474"/>
        <dbReference type="ChEBI" id="CHEBI:58359"/>
        <dbReference type="ChEBI" id="CHEBI:60033"/>
        <dbReference type="ChEBI" id="CHEBI:62233"/>
        <dbReference type="ChEBI" id="CHEBI:456216"/>
        <dbReference type="EC" id="6.3.5.13"/>
    </reaction>
</comment>
<dbReference type="EMBL" id="JBGMEF010000018">
    <property type="protein sequence ID" value="MFO3667085.1"/>
    <property type="molecule type" value="Genomic_DNA"/>
</dbReference>
<evidence type="ECO:0000259" key="3">
    <source>
        <dbReference type="Pfam" id="PF07685"/>
    </source>
</evidence>
<organism evidence="4 5">
    <name type="scientific">Anaerococcus kampingae</name>
    <dbReference type="NCBI Taxonomy" id="3115614"/>
    <lineage>
        <taxon>Bacteria</taxon>
        <taxon>Bacillati</taxon>
        <taxon>Bacillota</taxon>
        <taxon>Tissierellia</taxon>
        <taxon>Tissierellales</taxon>
        <taxon>Peptoniphilaceae</taxon>
        <taxon>Anaerococcus</taxon>
    </lineage>
</organism>